<organism evidence="4 5">
    <name type="scientific">Dillenia turbinata</name>
    <dbReference type="NCBI Taxonomy" id="194707"/>
    <lineage>
        <taxon>Eukaryota</taxon>
        <taxon>Viridiplantae</taxon>
        <taxon>Streptophyta</taxon>
        <taxon>Embryophyta</taxon>
        <taxon>Tracheophyta</taxon>
        <taxon>Spermatophyta</taxon>
        <taxon>Magnoliopsida</taxon>
        <taxon>eudicotyledons</taxon>
        <taxon>Gunneridae</taxon>
        <taxon>Pentapetalae</taxon>
        <taxon>Dilleniales</taxon>
        <taxon>Dilleniaceae</taxon>
        <taxon>Dillenia</taxon>
    </lineage>
</organism>
<sequence length="621" mass="67593">MNTSQFMDKQIMDLSNSQRNNNSDFIDLMNPQEDDNKKDDTILPNYDFQPIRPIAGASLSSSLDGATANRLRSSLDSKTNTAAIRSYNSLDSIEPTKVILEKDCQMCDSTILSEIDRTMKKHADDIMHMLESVSARLTQLESRTRHLENSVDDLKDSVGNNNGSIDGKMRQLENILRECLEPFPKTNPSARALHGSLPSHHGLCAEPRAFPALGPWSSLNPAWFFFERVSLASFVHSPFVARSKCLLAGCIHLAPLSHHVQMGVQVIRDKQEMVEAQFQLAKLQVPKVDVQTEAQNIVHADSQQQVASAPQQSVQQLPPVVPRAPPPLTPPSVPPPPMPQPNPPAPIQVPNQFNQVPSLPQRDPYFPSPSLTQEAANQQFQLPSTQQLQSNPPVPPHQQYQPAPHAPYHPPLQPPQQHPLLAAGNPPPLPPPIGHHPEEPAYIPSQSYPSNLRQPPSHQPSGAPSSQPYYVAPSHMYEPPPSRSSSGYSSTFGPQPGTNEPYPPFSGSPAQYGSGSPVKVPQLSSSMGSGSGSGYPQLPTARVLPHALPASTPGGSGSSGTGNRVPIDDVVDKVTNMGFPRDHVRAAVRKLTENGQSVDLNVVLDKLMNDGDVQPPRNWFG</sequence>
<keyword evidence="5" id="KW-1185">Reference proteome</keyword>
<feature type="compositionally biased region" description="Polar residues" evidence="2">
    <location>
        <begin position="444"/>
        <end position="468"/>
    </location>
</feature>
<dbReference type="InterPro" id="IPR010820">
    <property type="entry name" value="DUF1421"/>
</dbReference>
<feature type="non-terminal residue" evidence="4">
    <location>
        <position position="621"/>
    </location>
</feature>
<evidence type="ECO:0000256" key="1">
    <source>
        <dbReference type="SAM" id="Coils"/>
    </source>
</evidence>
<evidence type="ECO:0000256" key="2">
    <source>
        <dbReference type="SAM" id="MobiDB-lite"/>
    </source>
</evidence>
<comment type="caution">
    <text evidence="4">The sequence shown here is derived from an EMBL/GenBank/DDBJ whole genome shotgun (WGS) entry which is preliminary data.</text>
</comment>
<feature type="compositionally biased region" description="Pro residues" evidence="2">
    <location>
        <begin position="319"/>
        <end position="347"/>
    </location>
</feature>
<keyword evidence="1" id="KW-0175">Coiled coil</keyword>
<feature type="compositionally biased region" description="Pro residues" evidence="2">
    <location>
        <begin position="404"/>
        <end position="417"/>
    </location>
</feature>
<feature type="compositionally biased region" description="Low complexity" evidence="2">
    <location>
        <begin position="302"/>
        <end position="318"/>
    </location>
</feature>
<reference evidence="4 5" key="1">
    <citation type="submission" date="2023-12" db="EMBL/GenBank/DDBJ databases">
        <title>A high-quality genome assembly for Dillenia turbinata (Dilleniales).</title>
        <authorList>
            <person name="Chanderbali A."/>
        </authorList>
    </citation>
    <scope>NUCLEOTIDE SEQUENCE [LARGE SCALE GENOMIC DNA]</scope>
    <source>
        <strain evidence="4">LSX21</strain>
        <tissue evidence="4">Leaf</tissue>
    </source>
</reference>
<feature type="compositionally biased region" description="Low complexity" evidence="2">
    <location>
        <begin position="378"/>
        <end position="390"/>
    </location>
</feature>
<dbReference type="AlphaFoldDB" id="A0AAN8UM42"/>
<dbReference type="PANTHER" id="PTHR31805:SF14">
    <property type="entry name" value="RECEPTOR-LIKE KINASE, PUTATIVE (DUF1421)-RELATED"/>
    <property type="match status" value="1"/>
</dbReference>
<feature type="compositionally biased region" description="Pro residues" evidence="2">
    <location>
        <begin position="425"/>
        <end position="434"/>
    </location>
</feature>
<dbReference type="PANTHER" id="PTHR31805">
    <property type="entry name" value="RECEPTOR-LIKE KINASE, PUTATIVE (DUF1421)-RELATED"/>
    <property type="match status" value="1"/>
</dbReference>
<dbReference type="Pfam" id="PF07223">
    <property type="entry name" value="DUF1421"/>
    <property type="match status" value="1"/>
</dbReference>
<feature type="domain" description="UBA" evidence="3">
    <location>
        <begin position="566"/>
        <end position="610"/>
    </location>
</feature>
<proteinExistence type="predicted"/>
<accession>A0AAN8UM42</accession>
<gene>
    <name evidence="4" type="ORF">RJ641_022679</name>
</gene>
<dbReference type="InterPro" id="IPR015940">
    <property type="entry name" value="UBA"/>
</dbReference>
<feature type="coiled-coil region" evidence="1">
    <location>
        <begin position="130"/>
        <end position="157"/>
    </location>
</feature>
<protein>
    <submittedName>
        <fullName evidence="4">UBA-like domain DUF1421</fullName>
    </submittedName>
</protein>
<name>A0AAN8UM42_9MAGN</name>
<feature type="region of interest" description="Disordered" evidence="2">
    <location>
        <begin position="302"/>
        <end position="565"/>
    </location>
</feature>
<dbReference type="Proteomes" id="UP001370490">
    <property type="component" value="Unassembled WGS sequence"/>
</dbReference>
<dbReference type="PROSITE" id="PS50030">
    <property type="entry name" value="UBA"/>
    <property type="match status" value="1"/>
</dbReference>
<dbReference type="EMBL" id="JBAMMX010000027">
    <property type="protein sequence ID" value="KAK6913078.1"/>
    <property type="molecule type" value="Genomic_DNA"/>
</dbReference>
<evidence type="ECO:0000259" key="3">
    <source>
        <dbReference type="PROSITE" id="PS50030"/>
    </source>
</evidence>
<evidence type="ECO:0000313" key="4">
    <source>
        <dbReference type="EMBL" id="KAK6913078.1"/>
    </source>
</evidence>
<evidence type="ECO:0000313" key="5">
    <source>
        <dbReference type="Proteomes" id="UP001370490"/>
    </source>
</evidence>